<keyword evidence="8" id="KW-1185">Reference proteome</keyword>
<sequence>MCSVVNNNTASVKSPVEEMLRYIDSLPEEPPKPRDEIKSRRFWMSVWSEFISTLILTVIASASSQESDVRQSLAVGCTSALLTYTLHGVAFNPAVVLARFLVAKVSFLKFFASVLVQAVGAIAGSVLVFALRNEFFQLVESKLNLSQIFGVEFLGSLVIVLTVLTSDDDVETGLLKFQAFPVGIAYGAATLFSFSYTGIGLNPARALGPAILTHEWDHHWVYWVGPLLGGLIGGFTYDYARSSRKDVQERAEKIHRKAMAESLKRDFSALSGETELTNSMNTNDCRV</sequence>
<reference evidence="9" key="1">
    <citation type="submission" date="2025-08" db="UniProtKB">
        <authorList>
            <consortium name="RefSeq"/>
        </authorList>
    </citation>
    <scope>IDENTIFICATION</scope>
</reference>
<comment type="subcellular location">
    <subcellularLocation>
        <location evidence="1">Membrane</location>
        <topology evidence="1">Multi-pass membrane protein</topology>
    </subcellularLocation>
</comment>
<evidence type="ECO:0000256" key="1">
    <source>
        <dbReference type="ARBA" id="ARBA00004141"/>
    </source>
</evidence>
<dbReference type="GO" id="GO:0015250">
    <property type="term" value="F:water channel activity"/>
    <property type="evidence" value="ECO:0007669"/>
    <property type="project" value="TreeGrafter"/>
</dbReference>
<name>A0AAJ6QXJ9_9ACAR</name>
<proteinExistence type="inferred from homology"/>
<keyword evidence="5 7" id="KW-0472">Membrane</keyword>
<feature type="transmembrane region" description="Helical" evidence="7">
    <location>
        <begin position="42"/>
        <end position="61"/>
    </location>
</feature>
<feature type="transmembrane region" description="Helical" evidence="7">
    <location>
        <begin position="73"/>
        <end position="98"/>
    </location>
</feature>
<dbReference type="AlphaFoldDB" id="A0AAJ6QXJ9"/>
<keyword evidence="4 7" id="KW-1133">Transmembrane helix</keyword>
<keyword evidence="3 6" id="KW-0812">Transmembrane</keyword>
<feature type="transmembrane region" description="Helical" evidence="7">
    <location>
        <begin position="110"/>
        <end position="131"/>
    </location>
</feature>
<evidence type="ECO:0000313" key="9">
    <source>
        <dbReference type="RefSeq" id="XP_003747223.1"/>
    </source>
</evidence>
<evidence type="ECO:0000256" key="2">
    <source>
        <dbReference type="ARBA" id="ARBA00006175"/>
    </source>
</evidence>
<dbReference type="InterPro" id="IPR034294">
    <property type="entry name" value="Aquaporin_transptr"/>
</dbReference>
<feature type="transmembrane region" description="Helical" evidence="7">
    <location>
        <begin position="143"/>
        <end position="165"/>
    </location>
</feature>
<evidence type="ECO:0000256" key="7">
    <source>
        <dbReference type="SAM" id="Phobius"/>
    </source>
</evidence>
<keyword evidence="6" id="KW-0813">Transport</keyword>
<gene>
    <name evidence="9" type="primary">LOC100898436</name>
</gene>
<organism evidence="8 9">
    <name type="scientific">Galendromus occidentalis</name>
    <name type="common">western predatory mite</name>
    <dbReference type="NCBI Taxonomy" id="34638"/>
    <lineage>
        <taxon>Eukaryota</taxon>
        <taxon>Metazoa</taxon>
        <taxon>Ecdysozoa</taxon>
        <taxon>Arthropoda</taxon>
        <taxon>Chelicerata</taxon>
        <taxon>Arachnida</taxon>
        <taxon>Acari</taxon>
        <taxon>Parasitiformes</taxon>
        <taxon>Mesostigmata</taxon>
        <taxon>Gamasina</taxon>
        <taxon>Phytoseioidea</taxon>
        <taxon>Phytoseiidae</taxon>
        <taxon>Typhlodrominae</taxon>
        <taxon>Galendromus</taxon>
    </lineage>
</organism>
<dbReference type="SUPFAM" id="SSF81338">
    <property type="entry name" value="Aquaporin-like"/>
    <property type="match status" value="1"/>
</dbReference>
<protein>
    <submittedName>
        <fullName evidence="9">Lens fiber major intrinsic protein</fullName>
    </submittedName>
</protein>
<feature type="transmembrane region" description="Helical" evidence="7">
    <location>
        <begin position="220"/>
        <end position="240"/>
    </location>
</feature>
<accession>A0AAJ6QXJ9</accession>
<comment type="similarity">
    <text evidence="2 6">Belongs to the MIP/aquaporin (TC 1.A.8) family.</text>
</comment>
<dbReference type="RefSeq" id="XP_003747223.1">
    <property type="nucleotide sequence ID" value="XM_003747175.1"/>
</dbReference>
<evidence type="ECO:0000313" key="8">
    <source>
        <dbReference type="Proteomes" id="UP000694867"/>
    </source>
</evidence>
<evidence type="ECO:0000256" key="6">
    <source>
        <dbReference type="RuleBase" id="RU000477"/>
    </source>
</evidence>
<dbReference type="PRINTS" id="PR00783">
    <property type="entry name" value="MINTRINSICP"/>
</dbReference>
<evidence type="ECO:0000256" key="4">
    <source>
        <dbReference type="ARBA" id="ARBA00022989"/>
    </source>
</evidence>
<dbReference type="GO" id="GO:0005886">
    <property type="term" value="C:plasma membrane"/>
    <property type="evidence" value="ECO:0007669"/>
    <property type="project" value="TreeGrafter"/>
</dbReference>
<dbReference type="Pfam" id="PF00230">
    <property type="entry name" value="MIP"/>
    <property type="match status" value="1"/>
</dbReference>
<dbReference type="Gene3D" id="1.20.1080.10">
    <property type="entry name" value="Glycerol uptake facilitator protein"/>
    <property type="match status" value="1"/>
</dbReference>
<dbReference type="PANTHER" id="PTHR19139">
    <property type="entry name" value="AQUAPORIN TRANSPORTER"/>
    <property type="match status" value="1"/>
</dbReference>
<dbReference type="PANTHER" id="PTHR19139:SF199">
    <property type="entry name" value="MIP17260P"/>
    <property type="match status" value="1"/>
</dbReference>
<evidence type="ECO:0000256" key="5">
    <source>
        <dbReference type="ARBA" id="ARBA00023136"/>
    </source>
</evidence>
<dbReference type="KEGG" id="goe:100898436"/>
<dbReference type="Proteomes" id="UP000694867">
    <property type="component" value="Unplaced"/>
</dbReference>
<dbReference type="InterPro" id="IPR023271">
    <property type="entry name" value="Aquaporin-like"/>
</dbReference>
<evidence type="ECO:0000256" key="3">
    <source>
        <dbReference type="ARBA" id="ARBA00022692"/>
    </source>
</evidence>
<feature type="transmembrane region" description="Helical" evidence="7">
    <location>
        <begin position="177"/>
        <end position="200"/>
    </location>
</feature>
<dbReference type="GeneID" id="100898436"/>
<dbReference type="InterPro" id="IPR000425">
    <property type="entry name" value="MIP"/>
</dbReference>